<comment type="caution">
    <text evidence="6">The sequence shown here is derived from an EMBL/GenBank/DDBJ whole genome shotgun (WGS) entry which is preliminary data.</text>
</comment>
<proteinExistence type="predicted"/>
<feature type="transmembrane region" description="Helical" evidence="4">
    <location>
        <begin position="217"/>
        <end position="241"/>
    </location>
</feature>
<evidence type="ECO:0000256" key="1">
    <source>
        <dbReference type="ARBA" id="ARBA00022692"/>
    </source>
</evidence>
<feature type="transmembrane region" description="Helical" evidence="4">
    <location>
        <begin position="373"/>
        <end position="389"/>
    </location>
</feature>
<dbReference type="SUPFAM" id="SSF103473">
    <property type="entry name" value="MFS general substrate transporter"/>
    <property type="match status" value="1"/>
</dbReference>
<feature type="transmembrane region" description="Helical" evidence="4">
    <location>
        <begin position="163"/>
        <end position="184"/>
    </location>
</feature>
<accession>A0A176JZ27</accession>
<dbReference type="Pfam" id="PF07690">
    <property type="entry name" value="MFS_1"/>
    <property type="match status" value="1"/>
</dbReference>
<dbReference type="AlphaFoldDB" id="A0A176JZ27"/>
<evidence type="ECO:0000256" key="3">
    <source>
        <dbReference type="ARBA" id="ARBA00023136"/>
    </source>
</evidence>
<keyword evidence="2 4" id="KW-1133">Transmembrane helix</keyword>
<organism evidence="6 7">
    <name type="scientific">Kosmotoga arenicorallina S304</name>
    <dbReference type="NCBI Taxonomy" id="1453497"/>
    <lineage>
        <taxon>Bacteria</taxon>
        <taxon>Thermotogati</taxon>
        <taxon>Thermotogota</taxon>
        <taxon>Thermotogae</taxon>
        <taxon>Kosmotogales</taxon>
        <taxon>Kosmotogaceae</taxon>
        <taxon>Kosmotoga</taxon>
    </lineage>
</organism>
<gene>
    <name evidence="6" type="ORF">AT15_03890</name>
</gene>
<dbReference type="InterPro" id="IPR036259">
    <property type="entry name" value="MFS_trans_sf"/>
</dbReference>
<feature type="transmembrane region" description="Helical" evidence="4">
    <location>
        <begin position="134"/>
        <end position="157"/>
    </location>
</feature>
<feature type="transmembrane region" description="Helical" evidence="4">
    <location>
        <begin position="282"/>
        <end position="304"/>
    </location>
</feature>
<dbReference type="PROSITE" id="PS50850">
    <property type="entry name" value="MFS"/>
    <property type="match status" value="1"/>
</dbReference>
<reference evidence="6 7" key="1">
    <citation type="submission" date="2014-02" db="EMBL/GenBank/DDBJ databases">
        <title>Kosmotoga genome sequencing.</title>
        <authorList>
            <person name="Pollo S.M."/>
            <person name="Charchuk R."/>
            <person name="Nesbo C.L."/>
        </authorList>
    </citation>
    <scope>NUCLEOTIDE SEQUENCE [LARGE SCALE GENOMIC DNA]</scope>
    <source>
        <strain evidence="6 7">S304</strain>
    </source>
</reference>
<dbReference type="Proteomes" id="UP000077339">
    <property type="component" value="Unassembled WGS sequence"/>
</dbReference>
<dbReference type="InterPro" id="IPR052528">
    <property type="entry name" value="Sugar_transport-like"/>
</dbReference>
<evidence type="ECO:0000259" key="5">
    <source>
        <dbReference type="PROSITE" id="PS50850"/>
    </source>
</evidence>
<feature type="transmembrane region" description="Helical" evidence="4">
    <location>
        <begin position="32"/>
        <end position="49"/>
    </location>
</feature>
<dbReference type="InterPro" id="IPR020846">
    <property type="entry name" value="MFS_dom"/>
</dbReference>
<dbReference type="PATRIC" id="fig|1453497.3.peg.770"/>
<dbReference type="Gene3D" id="1.20.1250.20">
    <property type="entry name" value="MFS general substrate transporter like domains"/>
    <property type="match status" value="2"/>
</dbReference>
<protein>
    <submittedName>
        <fullName evidence="6">MFS transporter</fullName>
    </submittedName>
</protein>
<keyword evidence="7" id="KW-1185">Reference proteome</keyword>
<feature type="transmembrane region" description="Helical" evidence="4">
    <location>
        <begin position="310"/>
        <end position="329"/>
    </location>
</feature>
<sequence>MKDRLPLLTAALLRFTAVLSFGMLLQLRLRELGISIVVISALATVRGAFNTLGSPIWGAISDKTSNRKLLLAVTLLIPGILYFLYAFAQLPHQFIFLGAVIAFFGSAFQPITMSLSAELAEDGSVSSTSKEISLLNAASSLGMFLGRLLLSVLMLWFSVRSGIFLFSIIALAVVLPVFFIKGINRKLSHKQREKRNIVTAFFPIVLDPSPMFKNGLWAVYVGSFMRQFGISGSTSLIAVYLTEEMGLSKSLAVVLTAINPLIQIFSHIYFGKLIGRIKAKSSTVFGMLLTSLTTLLFALGSSWITVAVAYFSLGIAFGAFINGASTFVVTHSPGERRAELLGVLRSSRSLGQMLGPLLAGIIASYSYVHMFSIMGIAIMLSGFLVMVFCKE</sequence>
<keyword evidence="3 4" id="KW-0472">Membrane</keyword>
<evidence type="ECO:0000256" key="4">
    <source>
        <dbReference type="SAM" id="Phobius"/>
    </source>
</evidence>
<feature type="domain" description="Major facilitator superfamily (MFS) profile" evidence="5">
    <location>
        <begin position="1"/>
        <end position="391"/>
    </location>
</feature>
<name>A0A176JZ27_9BACT</name>
<feature type="transmembrane region" description="Helical" evidence="4">
    <location>
        <begin position="247"/>
        <end position="270"/>
    </location>
</feature>
<feature type="transmembrane region" description="Helical" evidence="4">
    <location>
        <begin position="94"/>
        <end position="113"/>
    </location>
</feature>
<evidence type="ECO:0000313" key="6">
    <source>
        <dbReference type="EMBL" id="OAA29140.1"/>
    </source>
</evidence>
<dbReference type="STRING" id="1453497.AT15_03890"/>
<dbReference type="PANTHER" id="PTHR23526">
    <property type="entry name" value="INTEGRAL MEMBRANE TRANSPORT PROTEIN-RELATED"/>
    <property type="match status" value="1"/>
</dbReference>
<evidence type="ECO:0000313" key="7">
    <source>
        <dbReference type="Proteomes" id="UP000077339"/>
    </source>
</evidence>
<dbReference type="GO" id="GO:0022857">
    <property type="term" value="F:transmembrane transporter activity"/>
    <property type="evidence" value="ECO:0007669"/>
    <property type="project" value="InterPro"/>
</dbReference>
<dbReference type="InterPro" id="IPR011701">
    <property type="entry name" value="MFS"/>
</dbReference>
<evidence type="ECO:0000256" key="2">
    <source>
        <dbReference type="ARBA" id="ARBA00022989"/>
    </source>
</evidence>
<keyword evidence="1 4" id="KW-0812">Transmembrane</keyword>
<dbReference type="PANTHER" id="PTHR23526:SF4">
    <property type="entry name" value="INTEGRAL MEMBRANE TRANSPORT PROTEIN"/>
    <property type="match status" value="1"/>
</dbReference>
<feature type="transmembrane region" description="Helical" evidence="4">
    <location>
        <begin position="69"/>
        <end position="88"/>
    </location>
</feature>
<dbReference type="EMBL" id="JFHK01000020">
    <property type="protein sequence ID" value="OAA29140.1"/>
    <property type="molecule type" value="Genomic_DNA"/>
</dbReference>